<dbReference type="PANTHER" id="PTHR45947:SF3">
    <property type="entry name" value="SULFOQUINOVOSYL TRANSFERASE SQD2"/>
    <property type="match status" value="1"/>
</dbReference>
<dbReference type="SUPFAM" id="SSF53756">
    <property type="entry name" value="UDP-Glycosyltransferase/glycogen phosphorylase"/>
    <property type="match status" value="1"/>
</dbReference>
<name>A0ABW8J9X0_9GAMM</name>
<gene>
    <name evidence="2" type="ORF">ISP25_18225</name>
</gene>
<sequence length="373" mass="41802">MRVLLTSPSYPSDELDWRGVFIRHMVDALARSDGVQLGVWAPPGELPADATAVTTAAEEQWLRRLMSMGGISHLMRQGRIKDLFAPVTLLWMLASAYRREFATDIYHINWLQCALPLPNDGKPALVTALGNDLKLLRLPLMRRALRRVMRGRKTVICPNAEWMTEPLQAAFGDVADVVPVSFGIDTCWYAIDRDVTAYPTKQWLAVTRLTADKLGPLFDWSKEYFQGTERKLHLFGPMQESVEVPNWVQYHGAATPRQLATDWFPYASGLITLSRHAEGRPQVMLEAMAAGLPIIASRMPAHASIVNDKVTGMLCDNPEDYGHALTALENTETNRHFGSAARNRALHEFGTWRDCALRYTGIYKKLLEGDGIA</sequence>
<dbReference type="Pfam" id="PF00534">
    <property type="entry name" value="Glycos_transf_1"/>
    <property type="match status" value="1"/>
</dbReference>
<dbReference type="EMBL" id="JADIKK010000008">
    <property type="protein sequence ID" value="MFK2879008.1"/>
    <property type="molecule type" value="Genomic_DNA"/>
</dbReference>
<dbReference type="RefSeq" id="WP_404615893.1">
    <property type="nucleotide sequence ID" value="NZ_JADIKK010000008.1"/>
</dbReference>
<evidence type="ECO:0000313" key="3">
    <source>
        <dbReference type="Proteomes" id="UP001620339"/>
    </source>
</evidence>
<reference evidence="2 3" key="1">
    <citation type="submission" date="2020-10" db="EMBL/GenBank/DDBJ databases">
        <title>Phylogeny of dyella-like bacteria.</title>
        <authorList>
            <person name="Fu J."/>
        </authorList>
    </citation>
    <scope>NUCLEOTIDE SEQUENCE [LARGE SCALE GENOMIC DNA]</scope>
    <source>
        <strain evidence="2 3">KACC 19113</strain>
    </source>
</reference>
<dbReference type="PANTHER" id="PTHR45947">
    <property type="entry name" value="SULFOQUINOVOSYL TRANSFERASE SQD2"/>
    <property type="match status" value="1"/>
</dbReference>
<accession>A0ABW8J9X0</accession>
<evidence type="ECO:0000259" key="1">
    <source>
        <dbReference type="Pfam" id="PF00534"/>
    </source>
</evidence>
<protein>
    <submittedName>
        <fullName evidence="2">Glycosyltransferase family 4 protein</fullName>
    </submittedName>
</protein>
<evidence type="ECO:0000313" key="2">
    <source>
        <dbReference type="EMBL" id="MFK2879008.1"/>
    </source>
</evidence>
<keyword evidence="3" id="KW-1185">Reference proteome</keyword>
<dbReference type="Gene3D" id="3.40.50.2000">
    <property type="entry name" value="Glycogen Phosphorylase B"/>
    <property type="match status" value="2"/>
</dbReference>
<comment type="caution">
    <text evidence="2">The sequence shown here is derived from an EMBL/GenBank/DDBJ whole genome shotgun (WGS) entry which is preliminary data.</text>
</comment>
<dbReference type="Proteomes" id="UP001620339">
    <property type="component" value="Unassembled WGS sequence"/>
</dbReference>
<organism evidence="2 3">
    <name type="scientific">Rhodanobacter hydrolyticus</name>
    <dbReference type="NCBI Taxonomy" id="2250595"/>
    <lineage>
        <taxon>Bacteria</taxon>
        <taxon>Pseudomonadati</taxon>
        <taxon>Pseudomonadota</taxon>
        <taxon>Gammaproteobacteria</taxon>
        <taxon>Lysobacterales</taxon>
        <taxon>Rhodanobacteraceae</taxon>
        <taxon>Rhodanobacter</taxon>
    </lineage>
</organism>
<dbReference type="InterPro" id="IPR001296">
    <property type="entry name" value="Glyco_trans_1"/>
</dbReference>
<dbReference type="CDD" id="cd03801">
    <property type="entry name" value="GT4_PimA-like"/>
    <property type="match status" value="1"/>
</dbReference>
<feature type="domain" description="Glycosyl transferase family 1" evidence="1">
    <location>
        <begin position="271"/>
        <end position="344"/>
    </location>
</feature>
<dbReference type="InterPro" id="IPR050194">
    <property type="entry name" value="Glycosyltransferase_grp1"/>
</dbReference>
<proteinExistence type="predicted"/>